<dbReference type="EC" id="3.1.4.1" evidence="5"/>
<evidence type="ECO:0000256" key="2">
    <source>
        <dbReference type="ARBA" id="ARBA00001936"/>
    </source>
</evidence>
<dbReference type="GO" id="GO:0036297">
    <property type="term" value="P:interstrand cross-link repair"/>
    <property type="evidence" value="ECO:0007669"/>
    <property type="project" value="InterPro"/>
</dbReference>
<dbReference type="PANTHER" id="PTHR15749">
    <property type="entry name" value="FANCONI-ASSOCIATED NUCLEASE 1"/>
    <property type="match status" value="1"/>
</dbReference>
<dbReference type="GO" id="GO:0003676">
    <property type="term" value="F:nucleic acid binding"/>
    <property type="evidence" value="ECO:0007669"/>
    <property type="project" value="InterPro"/>
</dbReference>
<gene>
    <name evidence="12" type="ORF">HGP28_11165</name>
</gene>
<comment type="similarity">
    <text evidence="4">Belongs to the FAN1 family.</text>
</comment>
<evidence type="ECO:0000256" key="6">
    <source>
        <dbReference type="ARBA" id="ARBA00022722"/>
    </source>
</evidence>
<keyword evidence="7" id="KW-0479">Metal-binding</keyword>
<evidence type="ECO:0000256" key="3">
    <source>
        <dbReference type="ARBA" id="ARBA00001946"/>
    </source>
</evidence>
<comment type="cofactor">
    <cofactor evidence="3">
        <name>Mg(2+)</name>
        <dbReference type="ChEBI" id="CHEBI:18420"/>
    </cofactor>
</comment>
<sequence length="556" mass="64171">MPQTSELKPDYYLDNFFILIHHAKLWYDDLLTLEEQHWLVAFTALSPGAQALLVRMLSRKGTLFRSDKLKYVEIGEIQPLLVELVDANFIALNPIQDNEQIGKLLTKAELLTQFPHLHRSDTKPNLLAQIAGENFTQYSALPFTIIELYSPDIITRLLALFFANTHQDLSQFVLSDIGIHSFETYPLSRSLRFFQHRDELDMLLALEAWYTEYQNSAPLSLDALNSLRHALPPKTHHYELNRKRQRAINTLARDYERLGHFDLALSLFQQTALPPSRERQVRILLKQSKLAPQPNLSHTTLSDDVESPLAQAKSIIEQMLKSPYDIDEYDVANRMKKTTSGGKKATPNLNYSQKTIALDLSSQRVELMAKQWLEADGYEVFYCENHLLTGLLGLAIWPEIYAPVEGAFVNRYQRAPRDLFRPEFVHRREQALQRRLQSLSGKGIEQIIERYQEKQGISNALVNWSHLSLTLIERALEHIPPDTLIGLFQQMLSDLRHYRTGMPDLIAFKEGQFRWIEVKGPGDKLQHNQLRWIAVTRKLNINIEVLYVTALDAQTI</sequence>
<dbReference type="EMBL" id="JABAIK010000009">
    <property type="protein sequence ID" value="NLS13453.1"/>
    <property type="molecule type" value="Genomic_DNA"/>
</dbReference>
<accession>A0A7X8TSH4</accession>
<evidence type="ECO:0000256" key="7">
    <source>
        <dbReference type="ARBA" id="ARBA00022723"/>
    </source>
</evidence>
<feature type="domain" description="VRR-NUC" evidence="11">
    <location>
        <begin position="438"/>
        <end position="550"/>
    </location>
</feature>
<comment type="caution">
    <text evidence="12">The sequence shown here is derived from an EMBL/GenBank/DDBJ whole genome shotgun (WGS) entry which is preliminary data.</text>
</comment>
<dbReference type="InterPro" id="IPR033315">
    <property type="entry name" value="Fan1-like"/>
</dbReference>
<dbReference type="SMART" id="SM00990">
    <property type="entry name" value="VRR_NUC"/>
    <property type="match status" value="1"/>
</dbReference>
<organism evidence="12 13">
    <name type="scientific">Vibrio agarilyticus</name>
    <dbReference type="NCBI Taxonomy" id="2726741"/>
    <lineage>
        <taxon>Bacteria</taxon>
        <taxon>Pseudomonadati</taxon>
        <taxon>Pseudomonadota</taxon>
        <taxon>Gammaproteobacteria</taxon>
        <taxon>Vibrionales</taxon>
        <taxon>Vibrionaceae</taxon>
        <taxon>Vibrio</taxon>
    </lineage>
</organism>
<reference evidence="12 13" key="1">
    <citation type="submission" date="2020-04" db="EMBL/GenBank/DDBJ databases">
        <title>Vibrio sp. SM6, a novel species isolated from seawater.</title>
        <authorList>
            <person name="Wang X."/>
        </authorList>
    </citation>
    <scope>NUCLEOTIDE SEQUENCE [LARGE SCALE GENOMIC DNA]</scope>
    <source>
        <strain evidence="12 13">SM6</strain>
    </source>
</reference>
<dbReference type="InterPro" id="IPR014883">
    <property type="entry name" value="VRR_NUC"/>
</dbReference>
<dbReference type="RefSeq" id="WP_168836536.1">
    <property type="nucleotide sequence ID" value="NZ_JABAIK010000009.1"/>
</dbReference>
<dbReference type="Gene3D" id="3.40.1350.10">
    <property type="match status" value="1"/>
</dbReference>
<dbReference type="InterPro" id="IPR011856">
    <property type="entry name" value="tRNA_endonuc-like_dom_sf"/>
</dbReference>
<dbReference type="GO" id="GO:0004528">
    <property type="term" value="F:phosphodiesterase I activity"/>
    <property type="evidence" value="ECO:0007669"/>
    <property type="project" value="UniProtKB-EC"/>
</dbReference>
<keyword evidence="9" id="KW-0460">Magnesium</keyword>
<evidence type="ECO:0000313" key="13">
    <source>
        <dbReference type="Proteomes" id="UP000535589"/>
    </source>
</evidence>
<evidence type="ECO:0000256" key="5">
    <source>
        <dbReference type="ARBA" id="ARBA00012029"/>
    </source>
</evidence>
<evidence type="ECO:0000313" key="12">
    <source>
        <dbReference type="EMBL" id="NLS13453.1"/>
    </source>
</evidence>
<dbReference type="InterPro" id="IPR049125">
    <property type="entry name" value="FAN1-like_WH"/>
</dbReference>
<keyword evidence="6" id="KW-0540">Nuclease</keyword>
<dbReference type="Pfam" id="PF21315">
    <property type="entry name" value="FAN1_HTH"/>
    <property type="match status" value="1"/>
</dbReference>
<comment type="catalytic activity">
    <reaction evidence="1">
        <text>Hydrolytically removes 5'-nucleotides successively from the 3'-hydroxy termini of 3'-hydroxy-terminated oligonucleotides.</text>
        <dbReference type="EC" id="3.1.4.1"/>
    </reaction>
</comment>
<evidence type="ECO:0000256" key="8">
    <source>
        <dbReference type="ARBA" id="ARBA00022801"/>
    </source>
</evidence>
<evidence type="ECO:0000256" key="9">
    <source>
        <dbReference type="ARBA" id="ARBA00022842"/>
    </source>
</evidence>
<dbReference type="Proteomes" id="UP000535589">
    <property type="component" value="Unassembled WGS sequence"/>
</dbReference>
<dbReference type="PANTHER" id="PTHR15749:SF4">
    <property type="entry name" value="FANCONI-ASSOCIATED NUCLEASE 1"/>
    <property type="match status" value="1"/>
</dbReference>
<comment type="cofactor">
    <cofactor evidence="2">
        <name>Mn(2+)</name>
        <dbReference type="ChEBI" id="CHEBI:29035"/>
    </cofactor>
</comment>
<keyword evidence="8" id="KW-0378">Hydrolase</keyword>
<dbReference type="GO" id="GO:0046872">
    <property type="term" value="F:metal ion binding"/>
    <property type="evidence" value="ECO:0007669"/>
    <property type="project" value="UniProtKB-KW"/>
</dbReference>
<keyword evidence="10" id="KW-0464">Manganese</keyword>
<name>A0A7X8TSH4_9VIBR</name>
<proteinExistence type="inferred from homology"/>
<evidence type="ECO:0000256" key="1">
    <source>
        <dbReference type="ARBA" id="ARBA00000983"/>
    </source>
</evidence>
<keyword evidence="13" id="KW-1185">Reference proteome</keyword>
<evidence type="ECO:0000256" key="4">
    <source>
        <dbReference type="ARBA" id="ARBA00005533"/>
    </source>
</evidence>
<evidence type="ECO:0000259" key="11">
    <source>
        <dbReference type="SMART" id="SM00990"/>
    </source>
</evidence>
<protein>
    <recommendedName>
        <fullName evidence="5">phosphodiesterase I</fullName>
        <ecNumber evidence="5">3.1.4.1</ecNumber>
    </recommendedName>
</protein>
<dbReference type="AlphaFoldDB" id="A0A7X8TSH4"/>
<evidence type="ECO:0000256" key="10">
    <source>
        <dbReference type="ARBA" id="ARBA00023211"/>
    </source>
</evidence>
<dbReference type="Pfam" id="PF08774">
    <property type="entry name" value="VRR_NUC"/>
    <property type="match status" value="1"/>
</dbReference>